<dbReference type="InterPro" id="IPR019393">
    <property type="entry name" value="WASH_strumpellin"/>
</dbReference>
<dbReference type="GO" id="GO:0007032">
    <property type="term" value="P:endosome organization"/>
    <property type="evidence" value="ECO:0007669"/>
    <property type="project" value="TreeGrafter"/>
</dbReference>
<evidence type="ECO:0000313" key="2">
    <source>
        <dbReference type="EMBL" id="KHJ91760.1"/>
    </source>
</evidence>
<proteinExistence type="inferred from homology"/>
<protein>
    <submittedName>
        <fullName evidence="2">Uncharacterized protein</fullName>
    </submittedName>
</protein>
<dbReference type="Proteomes" id="UP000053660">
    <property type="component" value="Unassembled WGS sequence"/>
</dbReference>
<accession>A0A0B1T8R3</accession>
<dbReference type="PANTHER" id="PTHR15691:SF6">
    <property type="entry name" value="WASH COMPLEX SUBUNIT 5"/>
    <property type="match status" value="1"/>
</dbReference>
<dbReference type="GO" id="GO:0030041">
    <property type="term" value="P:actin filament polymerization"/>
    <property type="evidence" value="ECO:0007669"/>
    <property type="project" value="TreeGrafter"/>
</dbReference>
<dbReference type="EMBL" id="KN551834">
    <property type="protein sequence ID" value="KHJ91760.1"/>
    <property type="molecule type" value="Genomic_DNA"/>
</dbReference>
<name>A0A0B1T8R3_OESDE</name>
<evidence type="ECO:0000313" key="3">
    <source>
        <dbReference type="Proteomes" id="UP000053660"/>
    </source>
</evidence>
<dbReference type="GO" id="GO:0071203">
    <property type="term" value="C:WASH complex"/>
    <property type="evidence" value="ECO:0007669"/>
    <property type="project" value="InterPro"/>
</dbReference>
<reference evidence="2 3" key="1">
    <citation type="submission" date="2014-03" db="EMBL/GenBank/DDBJ databases">
        <title>Draft genome of the hookworm Oesophagostomum dentatum.</title>
        <authorList>
            <person name="Mitreva M."/>
        </authorList>
    </citation>
    <scope>NUCLEOTIDE SEQUENCE [LARGE SCALE GENOMIC DNA]</scope>
    <source>
        <strain evidence="2 3">OD-Hann</strain>
    </source>
</reference>
<organism evidence="2 3">
    <name type="scientific">Oesophagostomum dentatum</name>
    <name type="common">Nodular worm</name>
    <dbReference type="NCBI Taxonomy" id="61180"/>
    <lineage>
        <taxon>Eukaryota</taxon>
        <taxon>Metazoa</taxon>
        <taxon>Ecdysozoa</taxon>
        <taxon>Nematoda</taxon>
        <taxon>Chromadorea</taxon>
        <taxon>Rhabditida</taxon>
        <taxon>Rhabditina</taxon>
        <taxon>Rhabditomorpha</taxon>
        <taxon>Strongyloidea</taxon>
        <taxon>Strongylidae</taxon>
        <taxon>Oesophagostomum</taxon>
    </lineage>
</organism>
<comment type="similarity">
    <text evidence="1">Belongs to the strumpellin family.</text>
</comment>
<dbReference type="GO" id="GO:0140285">
    <property type="term" value="P:endosome fission"/>
    <property type="evidence" value="ECO:0007669"/>
    <property type="project" value="TreeGrafter"/>
</dbReference>
<dbReference type="GO" id="GO:0051125">
    <property type="term" value="P:regulation of actin nucleation"/>
    <property type="evidence" value="ECO:0007669"/>
    <property type="project" value="TreeGrafter"/>
</dbReference>
<sequence>MNNLSSMTDLASESFLVNVKEEANCILAEIVRLAGFLTQDFTDPASSKYKLLVLDFNYFSRAAHYEKLIEDNEDLQDSFYNAYGDLLSRFSTLFQTIANFVSSLKEYCEQVGQERVGVSYLDIVDIEILFNMGLVVLYLEKYLPGPVRERIYVAVYRNSDERRNVDFLADFLRVHSANSEPCYLFERLKMSNSFVDKCLSCCETIHREGINDFGKAYVDRVTLVKWVFVCLLFKPITLKTDFSKMRQIVEDFFRDEWVLQLGLGLNVNLLDSWQSYRAAFTAITNQVDVSKAKDMATYHYNALSKLTIPQGKILPNDFDADIHLISQYNSSLRWLILHTSKLHDWFLLMKKTLEELEINDKRNAEFVSQVKRRIIQVGEMLDLGGNLSVAQHLHKLESHLDTLSALYNVREEEERRAQRFAEPSYIWPILDDWTPRIQRRILESSNVHAIRALFFKLSLSISTLCDQFQRRREEGIGQLLLLLSMLCTSRKQHCQLHAAPLFATLTSCDKYLLAHPSSVPADIGPIVNLLRDCGLSTPTLALHKINVVPSPNSAICLLVALYVNMTRFNVRTYIFCEESEVHAIIEDGNMNKKYIWRNAACFRHDWRVTVTLSLDCPFAIPPWSL</sequence>
<dbReference type="GO" id="GO:0005768">
    <property type="term" value="C:endosome"/>
    <property type="evidence" value="ECO:0007669"/>
    <property type="project" value="TreeGrafter"/>
</dbReference>
<gene>
    <name evidence="2" type="ORF">OESDEN_08364</name>
</gene>
<evidence type="ECO:0000256" key="1">
    <source>
        <dbReference type="ARBA" id="ARBA00006224"/>
    </source>
</evidence>
<dbReference type="PANTHER" id="PTHR15691">
    <property type="entry name" value="WASH COMPLEX SUBUNIT 5"/>
    <property type="match status" value="1"/>
</dbReference>
<dbReference type="AlphaFoldDB" id="A0A0B1T8R3"/>
<keyword evidence="3" id="KW-1185">Reference proteome</keyword>
<dbReference type="Pfam" id="PF10266">
    <property type="entry name" value="Strumpellin"/>
    <property type="match status" value="1"/>
</dbReference>
<dbReference type="OrthoDB" id="565118at2759"/>